<feature type="compositionally biased region" description="Basic and acidic residues" evidence="1">
    <location>
        <begin position="73"/>
        <end position="82"/>
    </location>
</feature>
<dbReference type="AlphaFoldDB" id="A0A0F4YTU9"/>
<dbReference type="OrthoDB" id="4220319at2759"/>
<dbReference type="PANTHER" id="PTHR42090:SF1">
    <property type="match status" value="1"/>
</dbReference>
<name>A0A0F4YTU9_RASE3</name>
<evidence type="ECO:0000256" key="1">
    <source>
        <dbReference type="SAM" id="MobiDB-lite"/>
    </source>
</evidence>
<evidence type="ECO:0000313" key="2">
    <source>
        <dbReference type="EMBL" id="KKA21545.1"/>
    </source>
</evidence>
<keyword evidence="3" id="KW-1185">Reference proteome</keyword>
<organism evidence="2 3">
    <name type="scientific">Rasamsonia emersonii (strain ATCC 16479 / CBS 393.64 / IMI 116815)</name>
    <dbReference type="NCBI Taxonomy" id="1408163"/>
    <lineage>
        <taxon>Eukaryota</taxon>
        <taxon>Fungi</taxon>
        <taxon>Dikarya</taxon>
        <taxon>Ascomycota</taxon>
        <taxon>Pezizomycotina</taxon>
        <taxon>Eurotiomycetes</taxon>
        <taxon>Eurotiomycetidae</taxon>
        <taxon>Eurotiales</taxon>
        <taxon>Trichocomaceae</taxon>
        <taxon>Rasamsonia</taxon>
    </lineage>
</organism>
<dbReference type="Proteomes" id="UP000053958">
    <property type="component" value="Unassembled WGS sequence"/>
</dbReference>
<sequence>MLKLDIPQSCMNSALRQTAINGSKVIRRSSLLLQTAVQVAQPNNPPSATTTATLHHHQHHPLERAFHTSTPVRDTEHHEKDVGGLIDRNTLNPLRSEYSKSGTDDEVATHQVAFDPDNTAPEDEVDAAGHESRRRGNTSNPLDVSPGNQEVSKARDPMEGGAEHGVEKGPSAQGWTRKRRPVNTGGVQQS</sequence>
<feature type="region of interest" description="Disordered" evidence="1">
    <location>
        <begin position="41"/>
        <end position="190"/>
    </location>
</feature>
<accession>A0A0F4YTU9</accession>
<comment type="caution">
    <text evidence="2">The sequence shown here is derived from an EMBL/GenBank/DDBJ whole genome shotgun (WGS) entry which is preliminary data.</text>
</comment>
<dbReference type="STRING" id="1408163.A0A0F4YTU9"/>
<proteinExistence type="predicted"/>
<dbReference type="PANTHER" id="PTHR42090">
    <property type="match status" value="1"/>
</dbReference>
<dbReference type="GeneID" id="25316764"/>
<gene>
    <name evidence="2" type="ORF">T310_4416</name>
</gene>
<dbReference type="EMBL" id="LASV01000180">
    <property type="protein sequence ID" value="KKA21545.1"/>
    <property type="molecule type" value="Genomic_DNA"/>
</dbReference>
<protein>
    <submittedName>
        <fullName evidence="2">Uncharacterized protein</fullName>
    </submittedName>
</protein>
<dbReference type="RefSeq" id="XP_013328157.1">
    <property type="nucleotide sequence ID" value="XM_013472703.1"/>
</dbReference>
<feature type="compositionally biased region" description="Polar residues" evidence="1">
    <location>
        <begin position="137"/>
        <end position="151"/>
    </location>
</feature>
<feature type="compositionally biased region" description="Basic and acidic residues" evidence="1">
    <location>
        <begin position="152"/>
        <end position="167"/>
    </location>
</feature>
<reference evidence="2 3" key="1">
    <citation type="submission" date="2015-04" db="EMBL/GenBank/DDBJ databases">
        <authorList>
            <person name="Heijne W.H."/>
            <person name="Fedorova N.D."/>
            <person name="Nierman W.C."/>
            <person name="Vollebregt A.W."/>
            <person name="Zhao Z."/>
            <person name="Wu L."/>
            <person name="Kumar M."/>
            <person name="Stam H."/>
            <person name="van den Berg M.A."/>
            <person name="Pel H.J."/>
        </authorList>
    </citation>
    <scope>NUCLEOTIDE SEQUENCE [LARGE SCALE GENOMIC DNA]</scope>
    <source>
        <strain evidence="2 3">CBS 393.64</strain>
    </source>
</reference>
<evidence type="ECO:0000313" key="3">
    <source>
        <dbReference type="Proteomes" id="UP000053958"/>
    </source>
</evidence>